<dbReference type="Proteomes" id="UP000670092">
    <property type="component" value="Unassembled WGS sequence"/>
</dbReference>
<sequence length="116" mass="13655">MLRTARNVRNRRHTARARSWVWARRVKRKRKKKRQKSKEKFSEGKGEMGENVGDHIHQGRGRRRKHRSGVRLKPLVTPGLDWTNIAIKRILLRSICYISSLLQLEGPLLVLFVLPN</sequence>
<accession>A0A8H8CTA7</accession>
<evidence type="ECO:0000313" key="3">
    <source>
        <dbReference type="Proteomes" id="UP000670092"/>
    </source>
</evidence>
<feature type="compositionally biased region" description="Basic and acidic residues" evidence="1">
    <location>
        <begin position="38"/>
        <end position="57"/>
    </location>
</feature>
<feature type="compositionally biased region" description="Basic residues" evidence="1">
    <location>
        <begin position="58"/>
        <end position="70"/>
    </location>
</feature>
<proteinExistence type="predicted"/>
<organism evidence="2 3">
    <name type="scientific">Ajellomyces capsulatus</name>
    <name type="common">Darling's disease fungus</name>
    <name type="synonym">Histoplasma capsulatum</name>
    <dbReference type="NCBI Taxonomy" id="5037"/>
    <lineage>
        <taxon>Eukaryota</taxon>
        <taxon>Fungi</taxon>
        <taxon>Dikarya</taxon>
        <taxon>Ascomycota</taxon>
        <taxon>Pezizomycotina</taxon>
        <taxon>Eurotiomycetes</taxon>
        <taxon>Eurotiomycetidae</taxon>
        <taxon>Onygenales</taxon>
        <taxon>Ajellomycetaceae</taxon>
        <taxon>Histoplasma</taxon>
    </lineage>
</organism>
<comment type="caution">
    <text evidence="2">The sequence shown here is derived from an EMBL/GenBank/DDBJ whole genome shotgun (WGS) entry which is preliminary data.</text>
</comment>
<dbReference type="EMBL" id="JAEVHI010000006">
    <property type="protein sequence ID" value="KAG5288889.1"/>
    <property type="molecule type" value="Genomic_DNA"/>
</dbReference>
<protein>
    <submittedName>
        <fullName evidence="2">Uncharacterized protein</fullName>
    </submittedName>
</protein>
<dbReference type="VEuPathDB" id="FungiDB:I7I52_12518"/>
<gene>
    <name evidence="2" type="ORF">I7I52_12518</name>
</gene>
<evidence type="ECO:0000313" key="2">
    <source>
        <dbReference type="EMBL" id="KAG5288889.1"/>
    </source>
</evidence>
<feature type="region of interest" description="Disordered" evidence="1">
    <location>
        <begin position="23"/>
        <end position="70"/>
    </location>
</feature>
<reference evidence="2 3" key="1">
    <citation type="submission" date="2021-01" db="EMBL/GenBank/DDBJ databases">
        <title>Chromosome-level genome assembly of a human fungal pathogen reveals clustering of transcriptionally co-regulated genes.</title>
        <authorList>
            <person name="Voorhies M."/>
            <person name="Cohen S."/>
            <person name="Shea T.P."/>
            <person name="Petrus S."/>
            <person name="Munoz J.F."/>
            <person name="Poplawski S."/>
            <person name="Goldman W.E."/>
            <person name="Michael T."/>
            <person name="Cuomo C.A."/>
            <person name="Sil A."/>
            <person name="Beyhan S."/>
        </authorList>
    </citation>
    <scope>NUCLEOTIDE SEQUENCE [LARGE SCALE GENOMIC DNA]</scope>
    <source>
        <strain evidence="2 3">G184AR</strain>
    </source>
</reference>
<name>A0A8H8CTA7_AJECA</name>
<dbReference type="AlphaFoldDB" id="A0A8H8CTA7"/>
<feature type="compositionally biased region" description="Basic residues" evidence="1">
    <location>
        <begin position="24"/>
        <end position="37"/>
    </location>
</feature>
<evidence type="ECO:0000256" key="1">
    <source>
        <dbReference type="SAM" id="MobiDB-lite"/>
    </source>
</evidence>